<dbReference type="Proteomes" id="UP000234681">
    <property type="component" value="Chromosome 5"/>
</dbReference>
<accession>A6IID8</accession>
<reference evidence="2" key="1">
    <citation type="submission" date="2005-09" db="EMBL/GenBank/DDBJ databases">
        <authorList>
            <person name="Mural R.J."/>
            <person name="Li P.W."/>
            <person name="Adams M.D."/>
            <person name="Amanatides P.G."/>
            <person name="Baden-Tillson H."/>
            <person name="Barnstead M."/>
            <person name="Chin S.H."/>
            <person name="Dew I."/>
            <person name="Evans C.A."/>
            <person name="Ferriera S."/>
            <person name="Flanigan M."/>
            <person name="Fosler C."/>
            <person name="Glodek A."/>
            <person name="Gu Z."/>
            <person name="Holt R.A."/>
            <person name="Jennings D."/>
            <person name="Kraft C.L."/>
            <person name="Lu F."/>
            <person name="Nguyen T."/>
            <person name="Nusskern D.R."/>
            <person name="Pfannkoch C.M."/>
            <person name="Sitter C."/>
            <person name="Sutton G.G."/>
            <person name="Venter J.C."/>
            <person name="Wang Z."/>
            <person name="Woodage T."/>
            <person name="Zheng X.H."/>
            <person name="Zhong F."/>
        </authorList>
    </citation>
    <scope>NUCLEOTIDE SEQUENCE [LARGE SCALE GENOMIC DNA]</scope>
    <source>
        <strain>BN</strain>
        <strain evidence="2">Sprague-Dawley</strain>
    </source>
</reference>
<name>A6IID8_RAT</name>
<gene>
    <name evidence="1" type="ORF">rCG_54955</name>
</gene>
<proteinExistence type="predicted"/>
<evidence type="ECO:0000313" key="1">
    <source>
        <dbReference type="EMBL" id="EDL98508.1"/>
    </source>
</evidence>
<dbReference type="EMBL" id="CH473962">
    <property type="protein sequence ID" value="EDL98508.1"/>
    <property type="molecule type" value="Genomic_DNA"/>
</dbReference>
<evidence type="ECO:0000313" key="2">
    <source>
        <dbReference type="Proteomes" id="UP000234681"/>
    </source>
</evidence>
<organism evidence="1 2">
    <name type="scientific">Rattus norvegicus</name>
    <name type="common">Rat</name>
    <dbReference type="NCBI Taxonomy" id="10116"/>
    <lineage>
        <taxon>Eukaryota</taxon>
        <taxon>Metazoa</taxon>
        <taxon>Chordata</taxon>
        <taxon>Craniata</taxon>
        <taxon>Vertebrata</taxon>
        <taxon>Euteleostomi</taxon>
        <taxon>Mammalia</taxon>
        <taxon>Eutheria</taxon>
        <taxon>Euarchontoglires</taxon>
        <taxon>Glires</taxon>
        <taxon>Rodentia</taxon>
        <taxon>Myomorpha</taxon>
        <taxon>Muroidea</taxon>
        <taxon>Muridae</taxon>
        <taxon>Murinae</taxon>
        <taxon>Rattus</taxon>
    </lineage>
</organism>
<dbReference type="AlphaFoldDB" id="A6IID8"/>
<protein>
    <submittedName>
        <fullName evidence="1">RCG54955</fullName>
    </submittedName>
</protein>
<sequence length="52" mass="5792">MGKLVTSMVSLTPGKEAPYHLCKSHGGQQLRKQGKGPENTIHICFQIKPWET</sequence>